<feature type="transmembrane region" description="Helical" evidence="1">
    <location>
        <begin position="214"/>
        <end position="233"/>
    </location>
</feature>
<sequence length="354" mass="38062">MKQTYVGLQVLRFAAAMLVAVMHITQAISIHLTGRGEGVYWGTGAVGVDIFFVISGFVMAISTAGWAGPSEAWVFARRRIQRIVPLYWVYTLLKAALIAAVPALAVKSSVVPLHLAASLAFVPMTAPWGLVQPVLPVGWTLNFEMLFYAVFGLAIAARLPRIATCLAGFALLFIAAQFLPGVTALHFYAQSIIFEFIVGVAFAQALLRWGPGPVLAGALLLLAGTLFTFGLGWDPDSDRFFPWGVGAAAIVLGTLWLEPVIVRMPLARPLAFLGDASYSIYLSHTFVVPAVVMVLKRLHLGQPLLAFVLASAAVMLAGAASYLWLEKPLIAGARRLLFKPRAPRFPHAANPASK</sequence>
<dbReference type="GO" id="GO:0016746">
    <property type="term" value="F:acyltransferase activity"/>
    <property type="evidence" value="ECO:0007669"/>
    <property type="project" value="UniProtKB-KW"/>
</dbReference>
<dbReference type="EMBL" id="JADDOJ010000060">
    <property type="protein sequence ID" value="MBE7941709.1"/>
    <property type="molecule type" value="Genomic_DNA"/>
</dbReference>
<name>A0ABR9SH76_9BURK</name>
<dbReference type="Pfam" id="PF01757">
    <property type="entry name" value="Acyl_transf_3"/>
    <property type="match status" value="1"/>
</dbReference>
<proteinExistence type="predicted"/>
<protein>
    <submittedName>
        <fullName evidence="3">Acyltransferase</fullName>
    </submittedName>
</protein>
<feature type="domain" description="Acyltransferase 3" evidence="2">
    <location>
        <begin position="7"/>
        <end position="318"/>
    </location>
</feature>
<gene>
    <name evidence="3" type="ORF">IM725_14100</name>
</gene>
<keyword evidence="1" id="KW-1133">Transmembrane helix</keyword>
<evidence type="ECO:0000259" key="2">
    <source>
        <dbReference type="Pfam" id="PF01757"/>
    </source>
</evidence>
<feature type="transmembrane region" description="Helical" evidence="1">
    <location>
        <begin position="304"/>
        <end position="325"/>
    </location>
</feature>
<dbReference type="InterPro" id="IPR050879">
    <property type="entry name" value="Acyltransferase_3"/>
</dbReference>
<keyword evidence="3" id="KW-0012">Acyltransferase</keyword>
<feature type="transmembrane region" description="Helical" evidence="1">
    <location>
        <begin position="39"/>
        <end position="67"/>
    </location>
</feature>
<accession>A0ABR9SH76</accession>
<feature type="transmembrane region" description="Helical" evidence="1">
    <location>
        <begin position="185"/>
        <end position="207"/>
    </location>
</feature>
<comment type="caution">
    <text evidence="3">The sequence shown here is derived from an EMBL/GenBank/DDBJ whole genome shotgun (WGS) entry which is preliminary data.</text>
</comment>
<keyword evidence="4" id="KW-1185">Reference proteome</keyword>
<dbReference type="Proteomes" id="UP000715965">
    <property type="component" value="Unassembled WGS sequence"/>
</dbReference>
<evidence type="ECO:0000313" key="3">
    <source>
        <dbReference type="EMBL" id="MBE7941709.1"/>
    </source>
</evidence>
<dbReference type="RefSeq" id="WP_193781273.1">
    <property type="nucleotide sequence ID" value="NZ_JADDOJ010000060.1"/>
</dbReference>
<organism evidence="3 4">
    <name type="scientific">Ramlibacter aquaticus</name>
    <dbReference type="NCBI Taxonomy" id="2780094"/>
    <lineage>
        <taxon>Bacteria</taxon>
        <taxon>Pseudomonadati</taxon>
        <taxon>Pseudomonadota</taxon>
        <taxon>Betaproteobacteria</taxon>
        <taxon>Burkholderiales</taxon>
        <taxon>Comamonadaceae</taxon>
        <taxon>Ramlibacter</taxon>
    </lineage>
</organism>
<feature type="transmembrane region" description="Helical" evidence="1">
    <location>
        <begin position="239"/>
        <end position="257"/>
    </location>
</feature>
<feature type="transmembrane region" description="Helical" evidence="1">
    <location>
        <begin position="12"/>
        <end position="32"/>
    </location>
</feature>
<dbReference type="PANTHER" id="PTHR23028">
    <property type="entry name" value="ACETYLTRANSFERASE"/>
    <property type="match status" value="1"/>
</dbReference>
<dbReference type="InterPro" id="IPR002656">
    <property type="entry name" value="Acyl_transf_3_dom"/>
</dbReference>
<evidence type="ECO:0000256" key="1">
    <source>
        <dbReference type="SAM" id="Phobius"/>
    </source>
</evidence>
<keyword evidence="1" id="KW-0812">Transmembrane</keyword>
<feature type="transmembrane region" description="Helical" evidence="1">
    <location>
        <begin position="162"/>
        <end position="179"/>
    </location>
</feature>
<keyword evidence="3" id="KW-0808">Transferase</keyword>
<dbReference type="PANTHER" id="PTHR23028:SF131">
    <property type="entry name" value="BLR2367 PROTEIN"/>
    <property type="match status" value="1"/>
</dbReference>
<reference evidence="3 4" key="1">
    <citation type="submission" date="2020-10" db="EMBL/GenBank/DDBJ databases">
        <title>Draft genome of Ramlibacter aquaticus LMG 30558.</title>
        <authorList>
            <person name="Props R."/>
        </authorList>
    </citation>
    <scope>NUCLEOTIDE SEQUENCE [LARGE SCALE GENOMIC DNA]</scope>
    <source>
        <strain evidence="3 4">LMG 30558</strain>
    </source>
</reference>
<feature type="transmembrane region" description="Helical" evidence="1">
    <location>
        <begin position="137"/>
        <end position="155"/>
    </location>
</feature>
<evidence type="ECO:0000313" key="4">
    <source>
        <dbReference type="Proteomes" id="UP000715965"/>
    </source>
</evidence>
<keyword evidence="1" id="KW-0472">Membrane</keyword>
<feature type="transmembrane region" description="Helical" evidence="1">
    <location>
        <begin position="87"/>
        <end position="106"/>
    </location>
</feature>